<feature type="compositionally biased region" description="Basic and acidic residues" evidence="1">
    <location>
        <begin position="67"/>
        <end position="83"/>
    </location>
</feature>
<keyword evidence="3" id="KW-1185">Reference proteome</keyword>
<feature type="compositionally biased region" description="Basic and acidic residues" evidence="1">
    <location>
        <begin position="28"/>
        <end position="38"/>
    </location>
</feature>
<gene>
    <name evidence="2" type="ORF">NLJ89_g12333</name>
</gene>
<dbReference type="GO" id="GO:0006368">
    <property type="term" value="P:transcription elongation by RNA polymerase II"/>
    <property type="evidence" value="ECO:0007669"/>
    <property type="project" value="InterPro"/>
</dbReference>
<dbReference type="AlphaFoldDB" id="A0A9W8JM22"/>
<comment type="caution">
    <text evidence="2">The sequence shown here is derived from an EMBL/GenBank/DDBJ whole genome shotgun (WGS) entry which is preliminary data.</text>
</comment>
<evidence type="ECO:0000313" key="3">
    <source>
        <dbReference type="Proteomes" id="UP001148786"/>
    </source>
</evidence>
<evidence type="ECO:0000313" key="2">
    <source>
        <dbReference type="EMBL" id="KAJ3479350.1"/>
    </source>
</evidence>
<dbReference type="PANTHER" id="PTHR23146:SF0">
    <property type="entry name" value="RNA POLYMERASE-ASSOCIATED PROTEIN LEO1"/>
    <property type="match status" value="1"/>
</dbReference>
<dbReference type="Proteomes" id="UP001148786">
    <property type="component" value="Unassembled WGS sequence"/>
</dbReference>
<proteinExistence type="predicted"/>
<organism evidence="2 3">
    <name type="scientific">Agrocybe chaxingu</name>
    <dbReference type="NCBI Taxonomy" id="84603"/>
    <lineage>
        <taxon>Eukaryota</taxon>
        <taxon>Fungi</taxon>
        <taxon>Dikarya</taxon>
        <taxon>Basidiomycota</taxon>
        <taxon>Agaricomycotina</taxon>
        <taxon>Agaricomycetes</taxon>
        <taxon>Agaricomycetidae</taxon>
        <taxon>Agaricales</taxon>
        <taxon>Agaricineae</taxon>
        <taxon>Strophariaceae</taxon>
        <taxon>Agrocybe</taxon>
    </lineage>
</organism>
<protein>
    <submittedName>
        <fullName evidence="2">Uncharacterized protein</fullName>
    </submittedName>
</protein>
<dbReference type="Pfam" id="PF04004">
    <property type="entry name" value="Leo1"/>
    <property type="match status" value="1"/>
</dbReference>
<sequence>MSSLAGALDEYPSKLPSDDVEMTAASSPKEDDDAHERDEEMDDDLFGHDHDQEARPALASPTASGPDSDRLPSPERERRRALEYEEDDVPPEIAVEVKEAEVTFPNLPVPKASDGNNWVVRMPNFVKVDTKPFHPDTYIGPEQEDEENMQGDTVKERSMTIKLKVENTLRWRWTKDENGQDVRRLVECVPPTT</sequence>
<dbReference type="EMBL" id="JANKHO010004023">
    <property type="protein sequence ID" value="KAJ3479350.1"/>
    <property type="molecule type" value="Genomic_DNA"/>
</dbReference>
<dbReference type="GO" id="GO:1990269">
    <property type="term" value="F:RNA polymerase II C-terminal domain phosphoserine binding"/>
    <property type="evidence" value="ECO:0007669"/>
    <property type="project" value="TreeGrafter"/>
</dbReference>
<dbReference type="PANTHER" id="PTHR23146">
    <property type="entry name" value="LEO1 PROTEIN"/>
    <property type="match status" value="1"/>
</dbReference>
<dbReference type="OrthoDB" id="20844at2759"/>
<name>A0A9W8JM22_9AGAR</name>
<reference evidence="2" key="1">
    <citation type="submission" date="2022-07" db="EMBL/GenBank/DDBJ databases">
        <title>Genome Sequence of Agrocybe chaxingu.</title>
        <authorList>
            <person name="Buettner E."/>
        </authorList>
    </citation>
    <scope>NUCLEOTIDE SEQUENCE</scope>
    <source>
        <strain evidence="2">MP-N11</strain>
    </source>
</reference>
<evidence type="ECO:0000256" key="1">
    <source>
        <dbReference type="SAM" id="MobiDB-lite"/>
    </source>
</evidence>
<dbReference type="GO" id="GO:0016593">
    <property type="term" value="C:Cdc73/Paf1 complex"/>
    <property type="evidence" value="ECO:0007669"/>
    <property type="project" value="InterPro"/>
</dbReference>
<accession>A0A9W8JM22</accession>
<feature type="compositionally biased region" description="Basic and acidic residues" evidence="1">
    <location>
        <begin position="45"/>
        <end position="54"/>
    </location>
</feature>
<dbReference type="InterPro" id="IPR007149">
    <property type="entry name" value="Leo1"/>
</dbReference>
<dbReference type="GO" id="GO:0032968">
    <property type="term" value="P:positive regulation of transcription elongation by RNA polymerase II"/>
    <property type="evidence" value="ECO:0007669"/>
    <property type="project" value="TreeGrafter"/>
</dbReference>
<feature type="region of interest" description="Disordered" evidence="1">
    <location>
        <begin position="1"/>
        <end position="92"/>
    </location>
</feature>
<feature type="region of interest" description="Disordered" evidence="1">
    <location>
        <begin position="130"/>
        <end position="155"/>
    </location>
</feature>